<dbReference type="Pfam" id="PF05764">
    <property type="entry name" value="YL1"/>
    <property type="match status" value="1"/>
</dbReference>
<evidence type="ECO:0000313" key="5">
    <source>
        <dbReference type="EMBL" id="CAG9773015.1"/>
    </source>
</evidence>
<dbReference type="InterPro" id="IPR046757">
    <property type="entry name" value="YL1_N"/>
</dbReference>
<proteinExistence type="inferred from homology"/>
<dbReference type="PANTHER" id="PTHR13275">
    <property type="entry name" value="YL-1 PROTEIN TRANSCRIPTION FACTOR-LIKE 1"/>
    <property type="match status" value="1"/>
</dbReference>
<feature type="compositionally biased region" description="Acidic residues" evidence="3">
    <location>
        <begin position="38"/>
        <end position="73"/>
    </location>
</feature>
<dbReference type="InterPro" id="IPR013272">
    <property type="entry name" value="Vps72/YL1_C"/>
</dbReference>
<organism evidence="5 6">
    <name type="scientific">Ceutorhynchus assimilis</name>
    <name type="common">cabbage seed weevil</name>
    <dbReference type="NCBI Taxonomy" id="467358"/>
    <lineage>
        <taxon>Eukaryota</taxon>
        <taxon>Metazoa</taxon>
        <taxon>Ecdysozoa</taxon>
        <taxon>Arthropoda</taxon>
        <taxon>Hexapoda</taxon>
        <taxon>Insecta</taxon>
        <taxon>Pterygota</taxon>
        <taxon>Neoptera</taxon>
        <taxon>Endopterygota</taxon>
        <taxon>Coleoptera</taxon>
        <taxon>Polyphaga</taxon>
        <taxon>Cucujiformia</taxon>
        <taxon>Curculionidae</taxon>
        <taxon>Ceutorhynchinae</taxon>
        <taxon>Ceutorhynchus</taxon>
    </lineage>
</organism>
<reference evidence="5" key="1">
    <citation type="submission" date="2022-01" db="EMBL/GenBank/DDBJ databases">
        <authorList>
            <person name="King R."/>
        </authorList>
    </citation>
    <scope>NUCLEOTIDE SEQUENCE</scope>
</reference>
<evidence type="ECO:0000256" key="2">
    <source>
        <dbReference type="ARBA" id="ARBA00020000"/>
    </source>
</evidence>
<dbReference type="Pfam" id="PF08265">
    <property type="entry name" value="YL1_C"/>
    <property type="match status" value="1"/>
</dbReference>
<dbReference type="SMART" id="SM00993">
    <property type="entry name" value="YL1_C"/>
    <property type="match status" value="1"/>
</dbReference>
<evidence type="ECO:0000259" key="4">
    <source>
        <dbReference type="SMART" id="SM00993"/>
    </source>
</evidence>
<keyword evidence="6" id="KW-1185">Reference proteome</keyword>
<dbReference type="OrthoDB" id="78296at2759"/>
<accession>A0A9N9QSU3</accession>
<gene>
    <name evidence="5" type="ORF">CEUTPL_LOCUS13416</name>
</gene>
<sequence>MDRGKRYNAGNRMSKLLDEEDDCPDEFYKENYGGFENTESDNEYQAEEEGEDVVDSDFSIDEDDEPISDIEDADNPRKKRRLVTKAYKEPVASTSGISKPKPKPAIPKEKTDPNDTSIDSSERKSKRKSTAAKTAETVHRMKVRDQESKQRPKKAKEEELIPTQEELLEEAKITAQENLKSLERYQKLEDEKKTRKIGKKQFTGPTIRYTSTRVPLIEETNDETTKVCERTVISIQNDPHNITFNKIFGVKPASKAPRLLYCGITGLPARYVDPLTSVPFRNSSCFKACRLTYYKQLLAKGNTNHPSINKFHRWFSNQHTGLKKELIMQAQKLKMGT</sequence>
<dbReference type="PANTHER" id="PTHR13275:SF4">
    <property type="entry name" value="VACUOLAR PROTEIN SORTING-ASSOCIATED PROTEIN 72 HOMOLOG"/>
    <property type="match status" value="1"/>
</dbReference>
<feature type="compositionally biased region" description="Basic and acidic residues" evidence="3">
    <location>
        <begin position="136"/>
        <end position="159"/>
    </location>
</feature>
<feature type="domain" description="Vps72/YL1 C-terminal" evidence="4">
    <location>
        <begin position="260"/>
        <end position="289"/>
    </location>
</feature>
<name>A0A9N9QSU3_9CUCU</name>
<dbReference type="EMBL" id="OU892284">
    <property type="protein sequence ID" value="CAG9773015.1"/>
    <property type="molecule type" value="Genomic_DNA"/>
</dbReference>
<dbReference type="GO" id="GO:0005634">
    <property type="term" value="C:nucleus"/>
    <property type="evidence" value="ECO:0007669"/>
    <property type="project" value="TreeGrafter"/>
</dbReference>
<dbReference type="Proteomes" id="UP001152799">
    <property type="component" value="Chromosome 8"/>
</dbReference>
<evidence type="ECO:0000256" key="3">
    <source>
        <dbReference type="SAM" id="MobiDB-lite"/>
    </source>
</evidence>
<evidence type="ECO:0000256" key="1">
    <source>
        <dbReference type="ARBA" id="ARBA00006832"/>
    </source>
</evidence>
<evidence type="ECO:0000313" key="6">
    <source>
        <dbReference type="Proteomes" id="UP001152799"/>
    </source>
</evidence>
<dbReference type="AlphaFoldDB" id="A0A9N9QSU3"/>
<feature type="region of interest" description="Disordered" evidence="3">
    <location>
        <begin position="16"/>
        <end position="163"/>
    </location>
</feature>
<protein>
    <recommendedName>
        <fullName evidence="2">Vacuolar protein sorting-associated protein 72 homolog</fullName>
    </recommendedName>
</protein>
<comment type="similarity">
    <text evidence="1">Belongs to the VPS72/YL1 family.</text>
</comment>